<dbReference type="Proteomes" id="UP000294933">
    <property type="component" value="Unassembled WGS sequence"/>
</dbReference>
<evidence type="ECO:0000313" key="2">
    <source>
        <dbReference type="Proteomes" id="UP000294933"/>
    </source>
</evidence>
<protein>
    <submittedName>
        <fullName evidence="1">Uncharacterized protein</fullName>
    </submittedName>
</protein>
<name>A0A4Y7PER9_9AGAM</name>
<organism evidence="1 2">
    <name type="scientific">Rickenella mellea</name>
    <dbReference type="NCBI Taxonomy" id="50990"/>
    <lineage>
        <taxon>Eukaryota</taxon>
        <taxon>Fungi</taxon>
        <taxon>Dikarya</taxon>
        <taxon>Basidiomycota</taxon>
        <taxon>Agaricomycotina</taxon>
        <taxon>Agaricomycetes</taxon>
        <taxon>Hymenochaetales</taxon>
        <taxon>Rickenellaceae</taxon>
        <taxon>Rickenella</taxon>
    </lineage>
</organism>
<dbReference type="VEuPathDB" id="FungiDB:BD410DRAFT_442287"/>
<dbReference type="AlphaFoldDB" id="A0A4Y7PER9"/>
<dbReference type="EMBL" id="ML170575">
    <property type="protein sequence ID" value="TDL13508.1"/>
    <property type="molecule type" value="Genomic_DNA"/>
</dbReference>
<evidence type="ECO:0000313" key="1">
    <source>
        <dbReference type="EMBL" id="TDL13508.1"/>
    </source>
</evidence>
<accession>A0A4Y7PER9</accession>
<reference evidence="1 2" key="1">
    <citation type="submission" date="2018-06" db="EMBL/GenBank/DDBJ databases">
        <title>A transcriptomic atlas of mushroom development highlights an independent origin of complex multicellularity.</title>
        <authorList>
            <consortium name="DOE Joint Genome Institute"/>
            <person name="Krizsan K."/>
            <person name="Almasi E."/>
            <person name="Merenyi Z."/>
            <person name="Sahu N."/>
            <person name="Viragh M."/>
            <person name="Koszo T."/>
            <person name="Mondo S."/>
            <person name="Kiss B."/>
            <person name="Balint B."/>
            <person name="Kues U."/>
            <person name="Barry K."/>
            <person name="Hegedus J.C."/>
            <person name="Henrissat B."/>
            <person name="Johnson J."/>
            <person name="Lipzen A."/>
            <person name="Ohm R."/>
            <person name="Nagy I."/>
            <person name="Pangilinan J."/>
            <person name="Yan J."/>
            <person name="Xiong Y."/>
            <person name="Grigoriev I.V."/>
            <person name="Hibbett D.S."/>
            <person name="Nagy L.G."/>
        </authorList>
    </citation>
    <scope>NUCLEOTIDE SEQUENCE [LARGE SCALE GENOMIC DNA]</scope>
    <source>
        <strain evidence="1 2">SZMC22713</strain>
    </source>
</reference>
<gene>
    <name evidence="1" type="ORF">BD410DRAFT_442287</name>
</gene>
<proteinExistence type="predicted"/>
<keyword evidence="2" id="KW-1185">Reference proteome</keyword>
<sequence length="62" mass="7135">MRSGARFTRMITLYNRSSALHIPTTTEATLRRRSHAQCYYSAARMLGLRLPEAQTPSHAWEI</sequence>